<reference evidence="2 3" key="1">
    <citation type="submission" date="2018-06" db="EMBL/GenBank/DDBJ databases">
        <title>Draft Whole-Genome Sequence of the purple photosynthetic bacterium Rhodospeudomonas palustris XCP.</title>
        <authorList>
            <person name="Rayyan A."/>
            <person name="Meyer T.E."/>
            <person name="Kyndt J.A."/>
        </authorList>
    </citation>
    <scope>NUCLEOTIDE SEQUENCE [LARGE SCALE GENOMIC DNA]</scope>
    <source>
        <strain evidence="2 3">XCP</strain>
    </source>
</reference>
<keyword evidence="1" id="KW-0472">Membrane</keyword>
<name>A0A323UNV3_RHOPL</name>
<feature type="transmembrane region" description="Helical" evidence="1">
    <location>
        <begin position="7"/>
        <end position="27"/>
    </location>
</feature>
<evidence type="ECO:0000313" key="2">
    <source>
        <dbReference type="EMBL" id="PZA13977.1"/>
    </source>
</evidence>
<dbReference type="RefSeq" id="WP_110783999.1">
    <property type="nucleotide sequence ID" value="NZ_CP076679.1"/>
</dbReference>
<feature type="transmembrane region" description="Helical" evidence="1">
    <location>
        <begin position="33"/>
        <end position="58"/>
    </location>
</feature>
<keyword evidence="1" id="KW-0812">Transmembrane</keyword>
<sequence>MTTAFTHVVAGAFIVIVSFSLSLVAFMPDGVCMAIVFGLVALNLIGRYGVIVAVIEVLRGRA</sequence>
<keyword evidence="1" id="KW-1133">Transmembrane helix</keyword>
<protein>
    <submittedName>
        <fullName evidence="2">Uncharacterized protein</fullName>
    </submittedName>
</protein>
<comment type="caution">
    <text evidence="2">The sequence shown here is derived from an EMBL/GenBank/DDBJ whole genome shotgun (WGS) entry which is preliminary data.</text>
</comment>
<evidence type="ECO:0000256" key="1">
    <source>
        <dbReference type="SAM" id="Phobius"/>
    </source>
</evidence>
<accession>A0A323UNV3</accession>
<dbReference type="AlphaFoldDB" id="A0A323UNV3"/>
<evidence type="ECO:0000313" key="3">
    <source>
        <dbReference type="Proteomes" id="UP000248134"/>
    </source>
</evidence>
<gene>
    <name evidence="2" type="ORF">DNX69_00685</name>
</gene>
<proteinExistence type="predicted"/>
<dbReference type="EMBL" id="QKQS01000001">
    <property type="protein sequence ID" value="PZA13977.1"/>
    <property type="molecule type" value="Genomic_DNA"/>
</dbReference>
<organism evidence="2 3">
    <name type="scientific">Rhodopseudomonas palustris</name>
    <dbReference type="NCBI Taxonomy" id="1076"/>
    <lineage>
        <taxon>Bacteria</taxon>
        <taxon>Pseudomonadati</taxon>
        <taxon>Pseudomonadota</taxon>
        <taxon>Alphaproteobacteria</taxon>
        <taxon>Hyphomicrobiales</taxon>
        <taxon>Nitrobacteraceae</taxon>
        <taxon>Rhodopseudomonas</taxon>
    </lineage>
</organism>
<dbReference type="Proteomes" id="UP000248134">
    <property type="component" value="Unassembled WGS sequence"/>
</dbReference>